<reference evidence="2" key="1">
    <citation type="submission" date="2015-10" db="EMBL/GenBank/DDBJ databases">
        <authorList>
            <person name="Luecker S."/>
            <person name="Luecker S."/>
        </authorList>
    </citation>
    <scope>NUCLEOTIDE SEQUENCE [LARGE SCALE GENOMIC DNA]</scope>
</reference>
<keyword evidence="2" id="KW-1185">Reference proteome</keyword>
<dbReference type="Proteomes" id="UP000198736">
    <property type="component" value="Unassembled WGS sequence"/>
</dbReference>
<dbReference type="STRING" id="1742973.COMA2_20434"/>
<organism evidence="1 2">
    <name type="scientific">Candidatus Nitrospira nitrificans</name>
    <dbReference type="NCBI Taxonomy" id="1742973"/>
    <lineage>
        <taxon>Bacteria</taxon>
        <taxon>Pseudomonadati</taxon>
        <taxon>Nitrospirota</taxon>
        <taxon>Nitrospiria</taxon>
        <taxon>Nitrospirales</taxon>
        <taxon>Nitrospiraceae</taxon>
        <taxon>Nitrospira</taxon>
    </lineage>
</organism>
<accession>A0A0S4LFV6</accession>
<dbReference type="EMBL" id="CZPZ01000012">
    <property type="protein sequence ID" value="CUS35769.1"/>
    <property type="molecule type" value="Genomic_DNA"/>
</dbReference>
<gene>
    <name evidence="1" type="ORF">COMA2_20434</name>
</gene>
<dbReference type="AlphaFoldDB" id="A0A0S4LFV6"/>
<protein>
    <submittedName>
        <fullName evidence="1">Uncharacterized protein</fullName>
    </submittedName>
</protein>
<evidence type="ECO:0000313" key="1">
    <source>
        <dbReference type="EMBL" id="CUS35769.1"/>
    </source>
</evidence>
<sequence length="55" mass="5845">MDGQALGESLDLLPSRHHPSLSFLIISGNQADGTSTYVSQTWTAPGESARCRLAT</sequence>
<proteinExistence type="predicted"/>
<name>A0A0S4LFV6_9BACT</name>
<evidence type="ECO:0000313" key="2">
    <source>
        <dbReference type="Proteomes" id="UP000198736"/>
    </source>
</evidence>